<proteinExistence type="predicted"/>
<reference evidence="2" key="1">
    <citation type="submission" date="2023-01" db="EMBL/GenBank/DDBJ databases">
        <title>Whole genome sequence of Paucibacter sp. S2-9 isolated from pond sediment.</title>
        <authorList>
            <person name="Jung J.Y."/>
        </authorList>
    </citation>
    <scope>NUCLEOTIDE SEQUENCE</scope>
    <source>
        <strain evidence="2">S2-9</strain>
    </source>
</reference>
<dbReference type="Gene3D" id="3.90.550.10">
    <property type="entry name" value="Spore Coat Polysaccharide Biosynthesis Protein SpsA, Chain A"/>
    <property type="match status" value="1"/>
</dbReference>
<dbReference type="InterPro" id="IPR050834">
    <property type="entry name" value="Glycosyltransf_2"/>
</dbReference>
<keyword evidence="3" id="KW-1185">Reference proteome</keyword>
<evidence type="ECO:0000313" key="3">
    <source>
        <dbReference type="Proteomes" id="UP001177769"/>
    </source>
</evidence>
<organism evidence="2 3">
    <name type="scientific">Paucibacter sediminis</name>
    <dbReference type="NCBI Taxonomy" id="3019553"/>
    <lineage>
        <taxon>Bacteria</taxon>
        <taxon>Pseudomonadati</taxon>
        <taxon>Pseudomonadota</taxon>
        <taxon>Betaproteobacteria</taxon>
        <taxon>Burkholderiales</taxon>
        <taxon>Sphaerotilaceae</taxon>
        <taxon>Roseateles</taxon>
    </lineage>
</organism>
<protein>
    <submittedName>
        <fullName evidence="2">Glycosyltransferase family A protein</fullName>
    </submittedName>
</protein>
<dbReference type="PANTHER" id="PTHR43685:SF2">
    <property type="entry name" value="GLYCOSYLTRANSFERASE 2-LIKE DOMAIN-CONTAINING PROTEIN"/>
    <property type="match status" value="1"/>
</dbReference>
<dbReference type="RefSeq" id="WP_285231125.1">
    <property type="nucleotide sequence ID" value="NZ_CP116346.1"/>
</dbReference>
<evidence type="ECO:0000259" key="1">
    <source>
        <dbReference type="Pfam" id="PF00535"/>
    </source>
</evidence>
<name>A0AA95SNS4_9BURK</name>
<dbReference type="EMBL" id="CP116346">
    <property type="protein sequence ID" value="WIT10056.1"/>
    <property type="molecule type" value="Genomic_DNA"/>
</dbReference>
<gene>
    <name evidence="2" type="ORF">PFX98_14040</name>
</gene>
<dbReference type="PANTHER" id="PTHR43685">
    <property type="entry name" value="GLYCOSYLTRANSFERASE"/>
    <property type="match status" value="1"/>
</dbReference>
<accession>A0AA95SNS4</accession>
<dbReference type="AlphaFoldDB" id="A0AA95SNS4"/>
<dbReference type="Pfam" id="PF00535">
    <property type="entry name" value="Glycos_transf_2"/>
    <property type="match status" value="1"/>
</dbReference>
<dbReference type="CDD" id="cd00761">
    <property type="entry name" value="Glyco_tranf_GTA_type"/>
    <property type="match status" value="1"/>
</dbReference>
<evidence type="ECO:0000313" key="2">
    <source>
        <dbReference type="EMBL" id="WIT10056.1"/>
    </source>
</evidence>
<dbReference type="SUPFAM" id="SSF53448">
    <property type="entry name" value="Nucleotide-diphospho-sugar transferases"/>
    <property type="match status" value="1"/>
</dbReference>
<dbReference type="InterPro" id="IPR029044">
    <property type="entry name" value="Nucleotide-diphossugar_trans"/>
</dbReference>
<feature type="domain" description="Glycosyltransferase 2-like" evidence="1">
    <location>
        <begin position="5"/>
        <end position="109"/>
    </location>
</feature>
<dbReference type="InterPro" id="IPR001173">
    <property type="entry name" value="Glyco_trans_2-like"/>
</dbReference>
<dbReference type="KEGG" id="pais:PFX98_14040"/>
<dbReference type="Proteomes" id="UP001177769">
    <property type="component" value="Chromosome"/>
</dbReference>
<sequence>MPALSLILATVGRTTDLDRCLDALAAQTSKDFEVLVIDQNRDARLLPHVARAQAAGLDVRHHRMDRASLSGARNLGLTEARGLYVAFPDDDCWYEPDTVEQVLSAFAASPELGGLSINWVEQSAALGEATSGSELNLAAWRAYRGGEASSISLFLRAELARQLQGFDERLGVGQWFGAAEEIDLVLRALGTGARVARLREARVHHAYGRQAAIPARRLWVSSLARARGTGAVYAKHRLSAWVVARGLVAPVLKAVLRLNWQACVVGLATSLGRLQGMRAWRRAERKHHLG</sequence>